<reference evidence="4 5" key="1">
    <citation type="submission" date="2019-10" db="EMBL/GenBank/DDBJ databases">
        <title>Whole genome shotgun sequence of Acrocarpospora corrugata NBRC 13972.</title>
        <authorList>
            <person name="Ichikawa N."/>
            <person name="Kimura A."/>
            <person name="Kitahashi Y."/>
            <person name="Komaki H."/>
            <person name="Oguchi A."/>
        </authorList>
    </citation>
    <scope>NUCLEOTIDE SEQUENCE [LARGE SCALE GENOMIC DNA]</scope>
    <source>
        <strain evidence="4 5">NBRC 13972</strain>
    </source>
</reference>
<evidence type="ECO:0000256" key="2">
    <source>
        <dbReference type="ARBA" id="ARBA00023315"/>
    </source>
</evidence>
<dbReference type="CDD" id="cd04301">
    <property type="entry name" value="NAT_SF"/>
    <property type="match status" value="1"/>
</dbReference>
<protein>
    <recommendedName>
        <fullName evidence="3">N-acetyltransferase domain-containing protein</fullName>
    </recommendedName>
</protein>
<comment type="caution">
    <text evidence="4">The sequence shown here is derived from an EMBL/GenBank/DDBJ whole genome shotgun (WGS) entry which is preliminary data.</text>
</comment>
<dbReference type="Pfam" id="PF08445">
    <property type="entry name" value="FR47"/>
    <property type="match status" value="1"/>
</dbReference>
<evidence type="ECO:0000313" key="4">
    <source>
        <dbReference type="EMBL" id="GES00691.1"/>
    </source>
</evidence>
<dbReference type="Proteomes" id="UP000334990">
    <property type="component" value="Unassembled WGS sequence"/>
</dbReference>
<organism evidence="4 5">
    <name type="scientific">Acrocarpospora corrugata</name>
    <dbReference type="NCBI Taxonomy" id="35763"/>
    <lineage>
        <taxon>Bacteria</taxon>
        <taxon>Bacillati</taxon>
        <taxon>Actinomycetota</taxon>
        <taxon>Actinomycetes</taxon>
        <taxon>Streptosporangiales</taxon>
        <taxon>Streptosporangiaceae</taxon>
        <taxon>Acrocarpospora</taxon>
    </lineage>
</organism>
<keyword evidence="5" id="KW-1185">Reference proteome</keyword>
<accession>A0A5M3W0Q0</accession>
<keyword evidence="1" id="KW-0808">Transferase</keyword>
<feature type="domain" description="N-acetyltransferase" evidence="3">
    <location>
        <begin position="97"/>
        <end position="228"/>
    </location>
</feature>
<name>A0A5M3W0Q0_9ACTN</name>
<dbReference type="InterPro" id="IPR050680">
    <property type="entry name" value="YpeA/RimI_acetyltransf"/>
</dbReference>
<proteinExistence type="predicted"/>
<dbReference type="EMBL" id="BLAD01000046">
    <property type="protein sequence ID" value="GES00691.1"/>
    <property type="molecule type" value="Genomic_DNA"/>
</dbReference>
<dbReference type="PANTHER" id="PTHR43420">
    <property type="entry name" value="ACETYLTRANSFERASE"/>
    <property type="match status" value="1"/>
</dbReference>
<dbReference type="PANTHER" id="PTHR43420:SF3">
    <property type="entry name" value="N-ACETYLTRANSFERASE DOMAIN-CONTAINING PROTEIN"/>
    <property type="match status" value="1"/>
</dbReference>
<dbReference type="RefSeq" id="WP_170316918.1">
    <property type="nucleotide sequence ID" value="NZ_BAAABN010000098.1"/>
</dbReference>
<keyword evidence="2" id="KW-0012">Acyltransferase</keyword>
<gene>
    <name evidence="4" type="ORF">Acor_27550</name>
</gene>
<sequence length="228" mass="24011">MSEVLDNPVWASLLGAHAHLAERHGGALRYPLDVSPFLALPSEPSPSDWDDVAALAGPGETVAVAGLAVPPPPGWEVVMTLAGAQMTGVDVQGAPDAEAVPLGPADVPEMIDLVERTQPGPFLPRTIELGAYLGIRRDGALVAMAGERLRPPGWTEISAVCTDPAFRGHGLASRLVLAVAAGIRERGDTPFLHTVVENVNAIRLYESLGFQLRLTTTFQALRVPVLVA</sequence>
<evidence type="ECO:0000256" key="1">
    <source>
        <dbReference type="ARBA" id="ARBA00022679"/>
    </source>
</evidence>
<dbReference type="PROSITE" id="PS51186">
    <property type="entry name" value="GNAT"/>
    <property type="match status" value="1"/>
</dbReference>
<evidence type="ECO:0000259" key="3">
    <source>
        <dbReference type="PROSITE" id="PS51186"/>
    </source>
</evidence>
<dbReference type="InterPro" id="IPR000182">
    <property type="entry name" value="GNAT_dom"/>
</dbReference>
<dbReference type="InterPro" id="IPR016181">
    <property type="entry name" value="Acyl_CoA_acyltransferase"/>
</dbReference>
<dbReference type="Gene3D" id="3.40.630.30">
    <property type="match status" value="1"/>
</dbReference>
<dbReference type="AlphaFoldDB" id="A0A5M3W0Q0"/>
<dbReference type="GO" id="GO:0016747">
    <property type="term" value="F:acyltransferase activity, transferring groups other than amino-acyl groups"/>
    <property type="evidence" value="ECO:0007669"/>
    <property type="project" value="InterPro"/>
</dbReference>
<evidence type="ECO:0000313" key="5">
    <source>
        <dbReference type="Proteomes" id="UP000334990"/>
    </source>
</evidence>
<dbReference type="InterPro" id="IPR013653">
    <property type="entry name" value="GCN5-like_dom"/>
</dbReference>
<dbReference type="SUPFAM" id="SSF55729">
    <property type="entry name" value="Acyl-CoA N-acyltransferases (Nat)"/>
    <property type="match status" value="1"/>
</dbReference>